<keyword evidence="2" id="KW-0732">Signal</keyword>
<feature type="chain" id="PRO_5043393451" description="RxLR effector candidate protein" evidence="2">
    <location>
        <begin position="20"/>
        <end position="420"/>
    </location>
</feature>
<sequence>MRLCSIVLLASTAVSVCITGAPGVTNSSTKEAHISSSVPLVGDDSNNAPANRLLRMDDTTSGEERVPVPSALITTSLIQRKTELAVRKLYDGTKTPNFGLSKRAWRSVMNADSNLYKHMIAAEEEQRIKNLRVVASAKKKKKQQRIENEQVPKQTSNGETAAADLPDLVQAAITNHLPKEIELLPIMKWMTGQPSEQLVNVLRLHKVNKTFSYTKVRALTDVLEKYNKAMKTKIKLLDTLEGVYGGVASYARILSAAKLSGLTGEKIKTLQVELVESLHWETLDDLLVLLKLNLEHDYLTYEALDTIVVCVALRHKLTPEKALYVTLTGLRVKYHDDIVKDAITRGRGEVESANLHLVSKYGANPTILKEKEANRFADLLEAWLDPKTVVPSLTMNNRIRAAGTSLDEKSLELSLKPPGT</sequence>
<proteinExistence type="predicted"/>
<feature type="region of interest" description="Disordered" evidence="1">
    <location>
        <begin position="139"/>
        <end position="160"/>
    </location>
</feature>
<dbReference type="EMBL" id="CAKLBY020000189">
    <property type="protein sequence ID" value="CAK7932321.1"/>
    <property type="molecule type" value="Genomic_DNA"/>
</dbReference>
<reference evidence="3" key="1">
    <citation type="submission" date="2024-01" db="EMBL/GenBank/DDBJ databases">
        <authorList>
            <person name="Webb A."/>
        </authorList>
    </citation>
    <scope>NUCLEOTIDE SEQUENCE</scope>
    <source>
        <strain evidence="3">Pm1</strain>
    </source>
</reference>
<dbReference type="Proteomes" id="UP001162060">
    <property type="component" value="Unassembled WGS sequence"/>
</dbReference>
<organism evidence="3 4">
    <name type="scientific">Peronospora matthiolae</name>
    <dbReference type="NCBI Taxonomy" id="2874970"/>
    <lineage>
        <taxon>Eukaryota</taxon>
        <taxon>Sar</taxon>
        <taxon>Stramenopiles</taxon>
        <taxon>Oomycota</taxon>
        <taxon>Peronosporomycetes</taxon>
        <taxon>Peronosporales</taxon>
        <taxon>Peronosporaceae</taxon>
        <taxon>Peronospora</taxon>
    </lineage>
</organism>
<gene>
    <name evidence="3" type="ORF">PM001_LOCUS17471</name>
</gene>
<feature type="signal peptide" evidence="2">
    <location>
        <begin position="1"/>
        <end position="19"/>
    </location>
</feature>
<evidence type="ECO:0000313" key="4">
    <source>
        <dbReference type="Proteomes" id="UP001162060"/>
    </source>
</evidence>
<evidence type="ECO:0000313" key="3">
    <source>
        <dbReference type="EMBL" id="CAK7932321.1"/>
    </source>
</evidence>
<comment type="caution">
    <text evidence="3">The sequence shown here is derived from an EMBL/GenBank/DDBJ whole genome shotgun (WGS) entry which is preliminary data.</text>
</comment>
<evidence type="ECO:0000256" key="1">
    <source>
        <dbReference type="SAM" id="MobiDB-lite"/>
    </source>
</evidence>
<protein>
    <recommendedName>
        <fullName evidence="5">RxLR effector candidate protein</fullName>
    </recommendedName>
</protein>
<dbReference type="AlphaFoldDB" id="A0AAV1UDK5"/>
<evidence type="ECO:0008006" key="5">
    <source>
        <dbReference type="Google" id="ProtNLM"/>
    </source>
</evidence>
<accession>A0AAV1UDK5</accession>
<name>A0AAV1UDK5_9STRA</name>
<evidence type="ECO:0000256" key="2">
    <source>
        <dbReference type="SAM" id="SignalP"/>
    </source>
</evidence>